<name>A0ABD2JD75_HETSC</name>
<proteinExistence type="predicted"/>
<evidence type="ECO:0000256" key="2">
    <source>
        <dbReference type="ARBA" id="ARBA00022679"/>
    </source>
</evidence>
<evidence type="ECO:0000313" key="7">
    <source>
        <dbReference type="Proteomes" id="UP001620645"/>
    </source>
</evidence>
<comment type="caution">
    <text evidence="6">The sequence shown here is derived from an EMBL/GenBank/DDBJ whole genome shotgun (WGS) entry which is preliminary data.</text>
</comment>
<accession>A0ABD2JD75</accession>
<dbReference type="GO" id="GO:0004674">
    <property type="term" value="F:protein serine/threonine kinase activity"/>
    <property type="evidence" value="ECO:0007669"/>
    <property type="project" value="UniProtKB-KW"/>
</dbReference>
<keyword evidence="5" id="KW-0067">ATP-binding</keyword>
<dbReference type="InterPro" id="IPR011009">
    <property type="entry name" value="Kinase-like_dom_sf"/>
</dbReference>
<dbReference type="EMBL" id="JBICCN010000157">
    <property type="protein sequence ID" value="KAL3088527.1"/>
    <property type="molecule type" value="Genomic_DNA"/>
</dbReference>
<evidence type="ECO:0000256" key="4">
    <source>
        <dbReference type="ARBA" id="ARBA00022777"/>
    </source>
</evidence>
<evidence type="ECO:0000256" key="1">
    <source>
        <dbReference type="ARBA" id="ARBA00022527"/>
    </source>
</evidence>
<dbReference type="InterPro" id="IPR050108">
    <property type="entry name" value="CDK"/>
</dbReference>
<evidence type="ECO:0008006" key="8">
    <source>
        <dbReference type="Google" id="ProtNLM"/>
    </source>
</evidence>
<organism evidence="6 7">
    <name type="scientific">Heterodera schachtii</name>
    <name type="common">Sugarbeet cyst nematode worm</name>
    <name type="synonym">Tylenchus schachtii</name>
    <dbReference type="NCBI Taxonomy" id="97005"/>
    <lineage>
        <taxon>Eukaryota</taxon>
        <taxon>Metazoa</taxon>
        <taxon>Ecdysozoa</taxon>
        <taxon>Nematoda</taxon>
        <taxon>Chromadorea</taxon>
        <taxon>Rhabditida</taxon>
        <taxon>Tylenchina</taxon>
        <taxon>Tylenchomorpha</taxon>
        <taxon>Tylenchoidea</taxon>
        <taxon>Heteroderidae</taxon>
        <taxon>Heteroderinae</taxon>
        <taxon>Heterodera</taxon>
    </lineage>
</organism>
<dbReference type="Proteomes" id="UP001620645">
    <property type="component" value="Unassembled WGS sequence"/>
</dbReference>
<evidence type="ECO:0000256" key="5">
    <source>
        <dbReference type="ARBA" id="ARBA00022840"/>
    </source>
</evidence>
<evidence type="ECO:0000256" key="3">
    <source>
        <dbReference type="ARBA" id="ARBA00022741"/>
    </source>
</evidence>
<reference evidence="6 7" key="1">
    <citation type="submission" date="2024-10" db="EMBL/GenBank/DDBJ databases">
        <authorList>
            <person name="Kim D."/>
        </authorList>
    </citation>
    <scope>NUCLEOTIDE SEQUENCE [LARGE SCALE GENOMIC DNA]</scope>
    <source>
        <strain evidence="6">Taebaek</strain>
    </source>
</reference>
<protein>
    <recommendedName>
        <fullName evidence="8">Protein kinase domain-containing protein</fullName>
    </recommendedName>
</protein>
<dbReference type="PANTHER" id="PTHR24056">
    <property type="entry name" value="CELL DIVISION PROTEIN KINASE"/>
    <property type="match status" value="1"/>
</dbReference>
<dbReference type="GO" id="GO:0005524">
    <property type="term" value="F:ATP binding"/>
    <property type="evidence" value="ECO:0007669"/>
    <property type="project" value="UniProtKB-KW"/>
</dbReference>
<keyword evidence="4" id="KW-0418">Kinase</keyword>
<keyword evidence="7" id="KW-1185">Reference proteome</keyword>
<keyword evidence="1" id="KW-0723">Serine/threonine-protein kinase</keyword>
<keyword evidence="3" id="KW-0547">Nucleotide-binding</keyword>
<dbReference type="AlphaFoldDB" id="A0ABD2JD75"/>
<evidence type="ECO:0000313" key="6">
    <source>
        <dbReference type="EMBL" id="KAL3088527.1"/>
    </source>
</evidence>
<dbReference type="SUPFAM" id="SSF56112">
    <property type="entry name" value="Protein kinase-like (PK-like)"/>
    <property type="match status" value="1"/>
</dbReference>
<gene>
    <name evidence="6" type="ORF">niasHS_009978</name>
</gene>
<dbReference type="Gene3D" id="1.10.510.10">
    <property type="entry name" value="Transferase(Phosphotransferase) domain 1"/>
    <property type="match status" value="1"/>
</dbReference>
<keyword evidence="2" id="KW-0808">Transferase</keyword>
<sequence>MACFQRGMIADFGLSRNYGLHATFTIEYGTAVGLWPACCILAELYTRDALFRGDTEAEQLCIIFEKLGTPSVSVWPADAIVPHSFYAENSPPPLANQMPQYLPASSVELLTAILQLMIFDFIPH</sequence>